<dbReference type="InterPro" id="IPR001128">
    <property type="entry name" value="Cyt_P450"/>
</dbReference>
<comment type="similarity">
    <text evidence="2 8">Belongs to the cytochrome P450 family.</text>
</comment>
<dbReference type="PROSITE" id="PS00086">
    <property type="entry name" value="CYTOCHROME_P450"/>
    <property type="match status" value="1"/>
</dbReference>
<sequence>MSSILLYVALGIAGYAIYSFAFKSKRTLPPGPKPLPFLGNILDFPPKDVPEFQHWLKHKDQYGGISSVTVMGMTLVLIHDKTAVQHLLEKTASKTSGRPMMTFANKLCGYESIVLCHGYNDTFKHYRKLLHHELGTKATAAKFQEAQGVEAKKQLVRILDHPQKLLEHFQTTASATVLGMAYGYTVEPQGADMLVTLIDQMMTEFSLAAAPMAWMVDIIPALQHIPEWFPGATFQKTAKKWRQSILNAAYVPYRFVQRQMAAGVQQPSYVSRLVEQCKTESSSGSLDRDDEHAIVWTAASLYGAAADTTVIILTTFTLAMTMFPEVQKLAQAEINRVVGFDRLPGIEDREKLPYVNALIKETLRWWPIAPMGFPHTADDDIEYNGVFIPKGAYLLPGVWWFLHDPAVYANPEIFDPQRFLPPRSEPDPTIDAFGYGRRICPGRFFADTSLYLNVVQLLAIFDIQKAVDTQGRPVDVNVMPKPGILSYPTSFAFTVVPRSKKTVQIIEEVRTRYPEAESNSKEVQAIVGSGEVFG</sequence>
<reference evidence="9 10" key="1">
    <citation type="submission" date="2024-01" db="EMBL/GenBank/DDBJ databases">
        <authorList>
            <person name="Allen C."/>
            <person name="Tagirdzhanova G."/>
        </authorList>
    </citation>
    <scope>NUCLEOTIDE SEQUENCE [LARGE SCALE GENOMIC DNA]</scope>
</reference>
<evidence type="ECO:0000256" key="1">
    <source>
        <dbReference type="ARBA" id="ARBA00001971"/>
    </source>
</evidence>
<dbReference type="EMBL" id="CAWUHC010000122">
    <property type="protein sequence ID" value="CAK7234014.1"/>
    <property type="molecule type" value="Genomic_DNA"/>
</dbReference>
<evidence type="ECO:0000256" key="8">
    <source>
        <dbReference type="RuleBase" id="RU000461"/>
    </source>
</evidence>
<evidence type="ECO:0000256" key="2">
    <source>
        <dbReference type="ARBA" id="ARBA00010617"/>
    </source>
</evidence>
<dbReference type="SUPFAM" id="SSF48264">
    <property type="entry name" value="Cytochrome P450"/>
    <property type="match status" value="1"/>
</dbReference>
<comment type="caution">
    <text evidence="9">The sequence shown here is derived from an EMBL/GenBank/DDBJ whole genome shotgun (WGS) entry which is preliminary data.</text>
</comment>
<dbReference type="InterPro" id="IPR017972">
    <property type="entry name" value="Cyt_P450_CS"/>
</dbReference>
<keyword evidence="7 8" id="KW-0503">Monooxygenase</keyword>
<dbReference type="Gene3D" id="1.10.630.10">
    <property type="entry name" value="Cytochrome P450"/>
    <property type="match status" value="1"/>
</dbReference>
<name>A0ABP0CS41_9PEZI</name>
<comment type="cofactor">
    <cofactor evidence="1">
        <name>heme</name>
        <dbReference type="ChEBI" id="CHEBI:30413"/>
    </cofactor>
</comment>
<dbReference type="PANTHER" id="PTHR46300">
    <property type="entry name" value="P450, PUTATIVE (EUROFUNG)-RELATED-RELATED"/>
    <property type="match status" value="1"/>
</dbReference>
<keyword evidence="10" id="KW-1185">Reference proteome</keyword>
<evidence type="ECO:0000256" key="4">
    <source>
        <dbReference type="ARBA" id="ARBA00022723"/>
    </source>
</evidence>
<evidence type="ECO:0000256" key="6">
    <source>
        <dbReference type="ARBA" id="ARBA00023004"/>
    </source>
</evidence>
<proteinExistence type="inferred from homology"/>
<accession>A0ABP0CS41</accession>
<dbReference type="InterPro" id="IPR036396">
    <property type="entry name" value="Cyt_P450_sf"/>
</dbReference>
<organism evidence="9 10">
    <name type="scientific">Sporothrix bragantina</name>
    <dbReference type="NCBI Taxonomy" id="671064"/>
    <lineage>
        <taxon>Eukaryota</taxon>
        <taxon>Fungi</taxon>
        <taxon>Dikarya</taxon>
        <taxon>Ascomycota</taxon>
        <taxon>Pezizomycotina</taxon>
        <taxon>Sordariomycetes</taxon>
        <taxon>Sordariomycetidae</taxon>
        <taxon>Ophiostomatales</taxon>
        <taxon>Ophiostomataceae</taxon>
        <taxon>Sporothrix</taxon>
    </lineage>
</organism>
<dbReference type="PRINTS" id="PR00463">
    <property type="entry name" value="EP450I"/>
</dbReference>
<dbReference type="Pfam" id="PF00067">
    <property type="entry name" value="p450"/>
    <property type="match status" value="1"/>
</dbReference>
<protein>
    <recommendedName>
        <fullName evidence="11">O-methylsterigmatocystin oxidoreductase</fullName>
    </recommendedName>
</protein>
<evidence type="ECO:0000256" key="7">
    <source>
        <dbReference type="ARBA" id="ARBA00023033"/>
    </source>
</evidence>
<evidence type="ECO:0000256" key="5">
    <source>
        <dbReference type="ARBA" id="ARBA00023002"/>
    </source>
</evidence>
<gene>
    <name evidence="9" type="ORF">SBRCBS47491_008806</name>
</gene>
<keyword evidence="6 8" id="KW-0408">Iron</keyword>
<dbReference type="CDD" id="cd11065">
    <property type="entry name" value="CYP64-like"/>
    <property type="match status" value="1"/>
</dbReference>
<keyword evidence="3 8" id="KW-0349">Heme</keyword>
<evidence type="ECO:0000313" key="10">
    <source>
        <dbReference type="Proteomes" id="UP001642406"/>
    </source>
</evidence>
<dbReference type="PANTHER" id="PTHR46300:SF7">
    <property type="entry name" value="P450, PUTATIVE (EUROFUNG)-RELATED"/>
    <property type="match status" value="1"/>
</dbReference>
<evidence type="ECO:0000256" key="3">
    <source>
        <dbReference type="ARBA" id="ARBA00022617"/>
    </source>
</evidence>
<dbReference type="Proteomes" id="UP001642406">
    <property type="component" value="Unassembled WGS sequence"/>
</dbReference>
<evidence type="ECO:0000313" key="9">
    <source>
        <dbReference type="EMBL" id="CAK7234014.1"/>
    </source>
</evidence>
<keyword evidence="4 8" id="KW-0479">Metal-binding</keyword>
<dbReference type="InterPro" id="IPR050364">
    <property type="entry name" value="Cytochrome_P450_fung"/>
</dbReference>
<evidence type="ECO:0008006" key="11">
    <source>
        <dbReference type="Google" id="ProtNLM"/>
    </source>
</evidence>
<keyword evidence="5 8" id="KW-0560">Oxidoreductase</keyword>
<dbReference type="InterPro" id="IPR002401">
    <property type="entry name" value="Cyt_P450_E_grp-I"/>
</dbReference>